<dbReference type="EMBL" id="VDCJ01000299">
    <property type="protein sequence ID" value="MRU22826.1"/>
    <property type="molecule type" value="Genomic_DNA"/>
</dbReference>
<reference evidence="1" key="2">
    <citation type="journal article" date="2020" name="Appl. Environ. Microbiol.">
        <title>Multiple intercontinental introductions associated with the emergence of a plant pathogen in Europe.</title>
        <authorList>
            <person name="Landa B.B."/>
            <person name="Castillo A.I."/>
            <person name="Giampetruzzi A."/>
            <person name="Kahn A."/>
            <person name="Roman-Ecija M."/>
            <person name="Velasco-Amo M.P."/>
            <person name="Navas-Cortes J.A."/>
            <person name="Marco-Noales E."/>
            <person name="Barbe S."/>
            <person name="Moralejo E."/>
            <person name="Coletta-Filho H.D."/>
            <person name="Saldarelli P."/>
            <person name="Saponari M."/>
            <person name="Almeida R.P.P."/>
        </authorList>
    </citation>
    <scope>NUCLEOTIDE SEQUENCE</scope>
    <source>
        <strain evidence="1">XYL1981</strain>
    </source>
</reference>
<protein>
    <recommendedName>
        <fullName evidence="3">Phage tail tape measure protein</fullName>
    </recommendedName>
</protein>
<reference evidence="1" key="1">
    <citation type="submission" date="2019-05" db="EMBL/GenBank/DDBJ databases">
        <authorList>
            <person name="Castillo A."/>
            <person name="Giampetruzzi A."/>
            <person name="Landa B."/>
            <person name="Saponari M."/>
            <person name="Almeida R.P.P."/>
            <person name="Moralejo E."/>
            <person name="Marco-Noales E."/>
            <person name="Velasco-Amo M.P."/>
            <person name="Roman-Ecija M."/>
            <person name="Navarro I."/>
            <person name="Monterde A."/>
            <person name="Barbe S."/>
        </authorList>
    </citation>
    <scope>NUCLEOTIDE SEQUENCE</scope>
    <source>
        <strain evidence="1">XYL1981</strain>
    </source>
</reference>
<dbReference type="Proteomes" id="UP000474061">
    <property type="component" value="Unassembled WGS sequence"/>
</dbReference>
<gene>
    <name evidence="1" type="ORF">FG476_01550</name>
</gene>
<organism evidence="1 2">
    <name type="scientific">Xylella fastidiosa subsp. multiplex</name>
    <dbReference type="NCBI Taxonomy" id="644357"/>
    <lineage>
        <taxon>Bacteria</taxon>
        <taxon>Pseudomonadati</taxon>
        <taxon>Pseudomonadota</taxon>
        <taxon>Gammaproteobacteria</taxon>
        <taxon>Lysobacterales</taxon>
        <taxon>Lysobacteraceae</taxon>
        <taxon>Xylella</taxon>
    </lineage>
</organism>
<evidence type="ECO:0000313" key="1">
    <source>
        <dbReference type="EMBL" id="MRU22826.1"/>
    </source>
</evidence>
<comment type="caution">
    <text evidence="1">The sequence shown here is derived from an EMBL/GenBank/DDBJ whole genome shotgun (WGS) entry which is preliminary data.</text>
</comment>
<evidence type="ECO:0000313" key="2">
    <source>
        <dbReference type="Proteomes" id="UP000474061"/>
    </source>
</evidence>
<sequence length="124" mass="12630">MILDEFLIRLGAVADTSGFNTFSTGLTRVTGIVTVAAAAMGGALAGMNRFVGSALSELNALNSASQRTGASLSFLQELGYAARLNGSSVEASTRSIESLSQKIGEAANGVGRGAMLFQKLGLQA</sequence>
<dbReference type="AlphaFoldDB" id="A0A9Q4QRQ3"/>
<proteinExistence type="predicted"/>
<name>A0A9Q4QRQ3_XYLFS</name>
<evidence type="ECO:0008006" key="3">
    <source>
        <dbReference type="Google" id="ProtNLM"/>
    </source>
</evidence>
<accession>A0A9Q4QRQ3</accession>
<feature type="non-terminal residue" evidence="1">
    <location>
        <position position="124"/>
    </location>
</feature>